<dbReference type="PANTHER" id="PTHR32060">
    <property type="entry name" value="TAIL-SPECIFIC PROTEASE"/>
    <property type="match status" value="1"/>
</dbReference>
<evidence type="ECO:0000313" key="3">
    <source>
        <dbReference type="Proteomes" id="UP000295164"/>
    </source>
</evidence>
<accession>A0A4R4E0A7</accession>
<feature type="domain" description="Tail specific protease" evidence="1">
    <location>
        <begin position="280"/>
        <end position="521"/>
    </location>
</feature>
<evidence type="ECO:0000259" key="1">
    <source>
        <dbReference type="SMART" id="SM00245"/>
    </source>
</evidence>
<protein>
    <recommendedName>
        <fullName evidence="1">Tail specific protease domain-containing protein</fullName>
    </recommendedName>
</protein>
<dbReference type="AlphaFoldDB" id="A0A4R4E0A7"/>
<dbReference type="InterPro" id="IPR005151">
    <property type="entry name" value="Tail-specific_protease"/>
</dbReference>
<dbReference type="GO" id="GO:0006508">
    <property type="term" value="P:proteolysis"/>
    <property type="evidence" value="ECO:0007669"/>
    <property type="project" value="InterPro"/>
</dbReference>
<proteinExistence type="predicted"/>
<name>A0A4R4E0A7_9BACT</name>
<sequence>MRGPRGERIAWKVSYVRVLPSRKRNLCQKLFTPPDAKEKRKRLQFIQRKKQSLIPLPFRNTHCASLVGQIVPMRFFLSAFLLVLAGQLRAQSIPDSLTPAQVREDLDFVVRTIESMHPDPWHAISRAHFYRLRDSLAASVQYPVGSEEAYPLVARLCAALDEGHTHAWPTPLSKKIIDGKIPVFPVLLGPASEAGFPVLKDLGGDSALRPGDRITAINGQSTAHLFARFLRFYGGMDAWRRSRLQNDLLVLLQANGIHAPYIIRYVRNGRSGTVQRSALRYAEFKARRDAFRKTRVQPKQADYSFERLPGSIGLLNVNTMEGDPQAFLKFLEDTFTVLQQQPVKGLVIDLRRNGGGNSLFGWYLLNFITSKPLRMSGDVYWKMSPQVRDWYRGLDSARRSGPDSAKWARYLAHADGDIIVLPASAPEAPEANALRFEGPVAVLIGPHTFSSANMTAATISDYHLATLIGEPTGEPANDYGEVLYFDTPNARVNFGSCTKLFTRPNGNRTDNNPVLPDISVKTVPGATGDAVLEAAQRWIRHGKPDRTLGSKRRTRIG</sequence>
<dbReference type="Pfam" id="PF03572">
    <property type="entry name" value="Peptidase_S41"/>
    <property type="match status" value="1"/>
</dbReference>
<gene>
    <name evidence="2" type="ORF">E0486_08630</name>
</gene>
<reference evidence="2 3" key="1">
    <citation type="submission" date="2019-03" db="EMBL/GenBank/DDBJ databases">
        <authorList>
            <person name="Kim M.K.M."/>
        </authorList>
    </citation>
    <scope>NUCLEOTIDE SEQUENCE [LARGE SCALE GENOMIC DNA]</scope>
    <source>
        <strain evidence="2 3">17J68-15</strain>
    </source>
</reference>
<evidence type="ECO:0000313" key="2">
    <source>
        <dbReference type="EMBL" id="TCZ72834.1"/>
    </source>
</evidence>
<dbReference type="GO" id="GO:0008236">
    <property type="term" value="F:serine-type peptidase activity"/>
    <property type="evidence" value="ECO:0007669"/>
    <property type="project" value="InterPro"/>
</dbReference>
<dbReference type="Proteomes" id="UP000295164">
    <property type="component" value="Unassembled WGS sequence"/>
</dbReference>
<dbReference type="Gene3D" id="3.90.226.10">
    <property type="entry name" value="2-enoyl-CoA Hydratase, Chain A, domain 1"/>
    <property type="match status" value="1"/>
</dbReference>
<keyword evidence="3" id="KW-1185">Reference proteome</keyword>
<dbReference type="OrthoDB" id="5480566at2"/>
<dbReference type="GO" id="GO:0007165">
    <property type="term" value="P:signal transduction"/>
    <property type="evidence" value="ECO:0007669"/>
    <property type="project" value="TreeGrafter"/>
</dbReference>
<comment type="caution">
    <text evidence="2">The sequence shown here is derived from an EMBL/GenBank/DDBJ whole genome shotgun (WGS) entry which is preliminary data.</text>
</comment>
<dbReference type="InterPro" id="IPR029045">
    <property type="entry name" value="ClpP/crotonase-like_dom_sf"/>
</dbReference>
<dbReference type="EMBL" id="SKFH01000010">
    <property type="protein sequence ID" value="TCZ72834.1"/>
    <property type="molecule type" value="Genomic_DNA"/>
</dbReference>
<dbReference type="GO" id="GO:0004175">
    <property type="term" value="F:endopeptidase activity"/>
    <property type="evidence" value="ECO:0007669"/>
    <property type="project" value="TreeGrafter"/>
</dbReference>
<dbReference type="GO" id="GO:0030288">
    <property type="term" value="C:outer membrane-bounded periplasmic space"/>
    <property type="evidence" value="ECO:0007669"/>
    <property type="project" value="TreeGrafter"/>
</dbReference>
<dbReference type="SUPFAM" id="SSF52096">
    <property type="entry name" value="ClpP/crotonase"/>
    <property type="match status" value="1"/>
</dbReference>
<organism evidence="2 3">
    <name type="scientific">Flaviaesturariibacter aridisoli</name>
    <dbReference type="NCBI Taxonomy" id="2545761"/>
    <lineage>
        <taxon>Bacteria</taxon>
        <taxon>Pseudomonadati</taxon>
        <taxon>Bacteroidota</taxon>
        <taxon>Chitinophagia</taxon>
        <taxon>Chitinophagales</taxon>
        <taxon>Chitinophagaceae</taxon>
        <taxon>Flaviaestuariibacter</taxon>
    </lineage>
</organism>
<dbReference type="SMART" id="SM00245">
    <property type="entry name" value="TSPc"/>
    <property type="match status" value="1"/>
</dbReference>
<dbReference type="PANTHER" id="PTHR32060:SF30">
    <property type="entry name" value="CARBOXY-TERMINAL PROCESSING PROTEASE CTPA"/>
    <property type="match status" value="1"/>
</dbReference>